<dbReference type="AlphaFoldDB" id="A0AB34X0A5"/>
<keyword evidence="1" id="KW-0472">Membrane</keyword>
<dbReference type="RefSeq" id="WP_060920193.1">
    <property type="nucleotide sequence ID" value="NZ_JAWHBH010000031.1"/>
</dbReference>
<keyword evidence="1" id="KW-0812">Transmembrane</keyword>
<reference evidence="2 3" key="1">
    <citation type="submission" date="2016-01" db="EMBL/GenBank/DDBJ databases">
        <authorList>
            <person name="Mitreva M."/>
            <person name="Pepin K.H."/>
            <person name="Mihindukulasuriya K.A."/>
            <person name="Fulton R."/>
            <person name="Fronick C."/>
            <person name="O'Laughlin M."/>
            <person name="Miner T."/>
            <person name="Herter B."/>
            <person name="Rosa B.A."/>
            <person name="Cordes M."/>
            <person name="Tomlinson C."/>
            <person name="Wollam A."/>
            <person name="Palsikar V.B."/>
            <person name="Mardis E.R."/>
            <person name="Wilson R.K."/>
        </authorList>
    </citation>
    <scope>NUCLEOTIDE SEQUENCE [LARGE SCALE GENOMIC DNA]</scope>
    <source>
        <strain evidence="2 3">DNF00696</strain>
    </source>
</reference>
<evidence type="ECO:0000256" key="1">
    <source>
        <dbReference type="SAM" id="Phobius"/>
    </source>
</evidence>
<name>A0AB34X0A5_9ACTO</name>
<gene>
    <name evidence="2" type="ORF">HMPREF1862_00553</name>
</gene>
<evidence type="ECO:0000313" key="3">
    <source>
        <dbReference type="Proteomes" id="UP000070572"/>
    </source>
</evidence>
<feature type="transmembrane region" description="Helical" evidence="1">
    <location>
        <begin position="63"/>
        <end position="80"/>
    </location>
</feature>
<evidence type="ECO:0000313" key="2">
    <source>
        <dbReference type="EMBL" id="KXB81281.1"/>
    </source>
</evidence>
<accession>A0AB34X0A5</accession>
<organism evidence="2 3">
    <name type="scientific">Varibaculum cambriense</name>
    <dbReference type="NCBI Taxonomy" id="184870"/>
    <lineage>
        <taxon>Bacteria</taxon>
        <taxon>Bacillati</taxon>
        <taxon>Actinomycetota</taxon>
        <taxon>Actinomycetes</taxon>
        <taxon>Actinomycetales</taxon>
        <taxon>Actinomycetaceae</taxon>
        <taxon>Varibaculum</taxon>
    </lineage>
</organism>
<dbReference type="EMBL" id="LSDN01000011">
    <property type="protein sequence ID" value="KXB81281.1"/>
    <property type="molecule type" value="Genomic_DNA"/>
</dbReference>
<proteinExistence type="predicted"/>
<feature type="transmembrane region" description="Helical" evidence="1">
    <location>
        <begin position="38"/>
        <end position="57"/>
    </location>
</feature>
<sequence>MAEADGIPKVFSLTDLTGKEAGKDRTVIIATFEVSARYAYVAIIAFLPSVLFASMLIPFFGTWSLALVAVFEVGLVVLYERRSTKGLKQRTYKTLLDSIKSGDGTVQLCGKEISVNKADVFWLVNGATRVDKDAER</sequence>
<protein>
    <submittedName>
        <fullName evidence="2">Uncharacterized protein</fullName>
    </submittedName>
</protein>
<comment type="caution">
    <text evidence="2">The sequence shown here is derived from an EMBL/GenBank/DDBJ whole genome shotgun (WGS) entry which is preliminary data.</text>
</comment>
<dbReference type="Proteomes" id="UP000070572">
    <property type="component" value="Unassembled WGS sequence"/>
</dbReference>
<keyword evidence="1" id="KW-1133">Transmembrane helix</keyword>